<keyword evidence="3" id="KW-1185">Reference proteome</keyword>
<sequence length="214" mass="24893">MTGMGDDMSTVMSEVDCCMLERYTHEYHLSHVLGFKVTYSSSFVLDAPTGKIGFYLRHVVYGLHLPSSRFFLEVLCFYKVHLVQLCPNVVSKIVTFKVFCIAHEISLDVTLFCDFYRLKKYGDWFSFNSRHSPLSLDLFCSNGTWKSRFYWVDVHRLCLLFVPCYVPLGDESISLSAEQRAFVPLFPHFCVKISFQPEVVLALYHMNPFWKARC</sequence>
<reference evidence="2 3" key="1">
    <citation type="submission" date="2022-01" db="EMBL/GenBank/DDBJ databases">
        <authorList>
            <person name="Xiong W."/>
            <person name="Schranz E."/>
        </authorList>
    </citation>
    <scope>NUCLEOTIDE SEQUENCE [LARGE SCALE GENOMIC DNA]</scope>
</reference>
<accession>A0AAU9NMX2</accession>
<dbReference type="PANTHER" id="PTHR31099">
    <property type="entry name" value="OS06G0165300 PROTEIN"/>
    <property type="match status" value="1"/>
</dbReference>
<dbReference type="AlphaFoldDB" id="A0AAU9NMX2"/>
<proteinExistence type="predicted"/>
<dbReference type="EMBL" id="CAKMRJ010004591">
    <property type="protein sequence ID" value="CAH1439236.1"/>
    <property type="molecule type" value="Genomic_DNA"/>
</dbReference>
<evidence type="ECO:0000259" key="1">
    <source>
        <dbReference type="Pfam" id="PF04195"/>
    </source>
</evidence>
<dbReference type="PANTHER" id="PTHR31099:SF41">
    <property type="entry name" value="TRANSPOSASE (PUTATIVE), GYPSY TYPE-RELATED"/>
    <property type="match status" value="1"/>
</dbReference>
<protein>
    <recommendedName>
        <fullName evidence="1">Transposase (putative) gypsy type domain-containing protein</fullName>
    </recommendedName>
</protein>
<dbReference type="Proteomes" id="UP001157418">
    <property type="component" value="Unassembled WGS sequence"/>
</dbReference>
<dbReference type="InterPro" id="IPR007321">
    <property type="entry name" value="Transposase_28"/>
</dbReference>
<name>A0AAU9NMX2_9ASTR</name>
<gene>
    <name evidence="2" type="ORF">LVIROSA_LOCUS25446</name>
</gene>
<dbReference type="Pfam" id="PF04195">
    <property type="entry name" value="Transposase_28"/>
    <property type="match status" value="1"/>
</dbReference>
<comment type="caution">
    <text evidence="2">The sequence shown here is derived from an EMBL/GenBank/DDBJ whole genome shotgun (WGS) entry which is preliminary data.</text>
</comment>
<evidence type="ECO:0000313" key="2">
    <source>
        <dbReference type="EMBL" id="CAH1439236.1"/>
    </source>
</evidence>
<evidence type="ECO:0000313" key="3">
    <source>
        <dbReference type="Proteomes" id="UP001157418"/>
    </source>
</evidence>
<organism evidence="2 3">
    <name type="scientific">Lactuca virosa</name>
    <dbReference type="NCBI Taxonomy" id="75947"/>
    <lineage>
        <taxon>Eukaryota</taxon>
        <taxon>Viridiplantae</taxon>
        <taxon>Streptophyta</taxon>
        <taxon>Embryophyta</taxon>
        <taxon>Tracheophyta</taxon>
        <taxon>Spermatophyta</taxon>
        <taxon>Magnoliopsida</taxon>
        <taxon>eudicotyledons</taxon>
        <taxon>Gunneridae</taxon>
        <taxon>Pentapetalae</taxon>
        <taxon>asterids</taxon>
        <taxon>campanulids</taxon>
        <taxon>Asterales</taxon>
        <taxon>Asteraceae</taxon>
        <taxon>Cichorioideae</taxon>
        <taxon>Cichorieae</taxon>
        <taxon>Lactucinae</taxon>
        <taxon>Lactuca</taxon>
    </lineage>
</organism>
<feature type="domain" description="Transposase (putative) gypsy type" evidence="1">
    <location>
        <begin position="55"/>
        <end position="119"/>
    </location>
</feature>